<dbReference type="RefSeq" id="XP_028473167.1">
    <property type="nucleotide sequence ID" value="XM_028618211.1"/>
</dbReference>
<comment type="caution">
    <text evidence="2">The sequence shown here is derived from an EMBL/GenBank/DDBJ whole genome shotgun (WGS) entry which is preliminary data.</text>
</comment>
<name>A0A427XGJ7_9TREE</name>
<feature type="region of interest" description="Disordered" evidence="1">
    <location>
        <begin position="193"/>
        <end position="253"/>
    </location>
</feature>
<dbReference type="AlphaFoldDB" id="A0A427XGJ7"/>
<reference evidence="2 3" key="1">
    <citation type="submission" date="2018-11" db="EMBL/GenBank/DDBJ databases">
        <title>Genome sequence of Apiotrichum porosum DSM 27194.</title>
        <authorList>
            <person name="Aliyu H."/>
            <person name="Gorte O."/>
            <person name="Ochsenreither K."/>
        </authorList>
    </citation>
    <scope>NUCLEOTIDE SEQUENCE [LARGE SCALE GENOMIC DNA]</scope>
    <source>
        <strain evidence="2 3">DSM 27194</strain>
    </source>
</reference>
<feature type="region of interest" description="Disordered" evidence="1">
    <location>
        <begin position="268"/>
        <end position="290"/>
    </location>
</feature>
<dbReference type="Proteomes" id="UP000279236">
    <property type="component" value="Unassembled WGS sequence"/>
</dbReference>
<sequence>MSMLRYLSPVGRPSAQRTSSHHGAASPRPDKHDKHGAPKLHLHVPNYGIIIMPAPEAPEHDGLTGEGSEPRSDHMIHGELEISLPPLSHPRKCKAIRVGIRTVIKLDMGQGRKDEEDVLFERKVEMIGANSDGILLNPGSQRFAFTLILPCNLAPHDWHPNGVLAHNLYAELEGKPVEHEWGLKSVSSSTSLFSFRQGGKKSPTSRSQSRAASPSRRGRSTGQSAVQSMPTTRPPSIPPSGTTTPVGMDSAAPPHVLAGALANLNLNPNGHAELGPPAGPPAGGGNGVNPAYLSAAQSLSITRQESLALPQTPPYELARNDSSNRLSAMSADHTPPADWLHGNTRVDRRCMIVYNPNPGGTSTDLDDSATGYVNGLGVWDLSMTADVWSIGALMRLKVKISAIPDTATIFAARLLLAQSHTIISPRDEEGDSNKIASTRHFTIAEAGKRPPPGHAHPDHHYPALWRGAAVPSGKDKPGKEKPPSSGDLLIDVKGRLPSDIVARPSSLPGVITPIHVSHNLVLEVFFTVWAEDDRGGKMRIPGPGGLRMLRVSRPAIVPSCCLVPAVIDLPRYEDHEKDKMAPLTPDVLQKNFILAEDQDWDICACGMKVEDMEVRMRDQAVAEAQQTGTSLADMAASAAAEDKVWMERGRRQRQRGSV</sequence>
<dbReference type="GeneID" id="39587015"/>
<feature type="region of interest" description="Disordered" evidence="1">
    <location>
        <begin position="468"/>
        <end position="489"/>
    </location>
</feature>
<keyword evidence="3" id="KW-1185">Reference proteome</keyword>
<evidence type="ECO:0000313" key="3">
    <source>
        <dbReference type="Proteomes" id="UP000279236"/>
    </source>
</evidence>
<gene>
    <name evidence="2" type="ORF">EHS24_002472</name>
</gene>
<evidence type="ECO:0000313" key="2">
    <source>
        <dbReference type="EMBL" id="RSH78020.1"/>
    </source>
</evidence>
<feature type="region of interest" description="Disordered" evidence="1">
    <location>
        <begin position="1"/>
        <end position="39"/>
    </location>
</feature>
<feature type="compositionally biased region" description="Low complexity" evidence="1">
    <location>
        <begin position="202"/>
        <end position="215"/>
    </location>
</feature>
<feature type="compositionally biased region" description="Basic and acidic residues" evidence="1">
    <location>
        <begin position="473"/>
        <end position="482"/>
    </location>
</feature>
<dbReference type="EMBL" id="RSCE01000013">
    <property type="protein sequence ID" value="RSH78020.1"/>
    <property type="molecule type" value="Genomic_DNA"/>
</dbReference>
<proteinExistence type="predicted"/>
<protein>
    <submittedName>
        <fullName evidence="2">Uncharacterized protein</fullName>
    </submittedName>
</protein>
<accession>A0A427XGJ7</accession>
<dbReference type="OrthoDB" id="2586454at2759"/>
<organism evidence="2 3">
    <name type="scientific">Apiotrichum porosum</name>
    <dbReference type="NCBI Taxonomy" id="105984"/>
    <lineage>
        <taxon>Eukaryota</taxon>
        <taxon>Fungi</taxon>
        <taxon>Dikarya</taxon>
        <taxon>Basidiomycota</taxon>
        <taxon>Agaricomycotina</taxon>
        <taxon>Tremellomycetes</taxon>
        <taxon>Trichosporonales</taxon>
        <taxon>Trichosporonaceae</taxon>
        <taxon>Apiotrichum</taxon>
    </lineage>
</organism>
<evidence type="ECO:0000256" key="1">
    <source>
        <dbReference type="SAM" id="MobiDB-lite"/>
    </source>
</evidence>